<organism evidence="9 10">
    <name type="scientific">Luteolibacter rhizosphaerae</name>
    <dbReference type="NCBI Taxonomy" id="2989719"/>
    <lineage>
        <taxon>Bacteria</taxon>
        <taxon>Pseudomonadati</taxon>
        <taxon>Verrucomicrobiota</taxon>
        <taxon>Verrucomicrobiia</taxon>
        <taxon>Verrucomicrobiales</taxon>
        <taxon>Verrucomicrobiaceae</taxon>
        <taxon>Luteolibacter</taxon>
    </lineage>
</organism>
<dbReference type="SUPFAM" id="SSF88946">
    <property type="entry name" value="Sigma2 domain of RNA polymerase sigma factors"/>
    <property type="match status" value="1"/>
</dbReference>
<gene>
    <name evidence="9" type="ORF">OJ996_21320</name>
</gene>
<dbReference type="InterPro" id="IPR013325">
    <property type="entry name" value="RNA_pol_sigma_r2"/>
</dbReference>
<keyword evidence="5" id="KW-0804">Transcription</keyword>
<evidence type="ECO:0000256" key="6">
    <source>
        <dbReference type="SAM" id="MobiDB-lite"/>
    </source>
</evidence>
<evidence type="ECO:0000256" key="2">
    <source>
        <dbReference type="ARBA" id="ARBA00023015"/>
    </source>
</evidence>
<feature type="region of interest" description="Disordered" evidence="6">
    <location>
        <begin position="252"/>
        <end position="292"/>
    </location>
</feature>
<comment type="similarity">
    <text evidence="1">Belongs to the sigma-70 factor family. ECF subfamily.</text>
</comment>
<reference evidence="9" key="1">
    <citation type="submission" date="2022-10" db="EMBL/GenBank/DDBJ databases">
        <title>Luteolibacter sp. GHJ8, whole genome shotgun sequencing project.</title>
        <authorList>
            <person name="Zhao G."/>
            <person name="Shen L."/>
        </authorList>
    </citation>
    <scope>NUCLEOTIDE SEQUENCE</scope>
    <source>
        <strain evidence="9">GHJ8</strain>
    </source>
</reference>
<dbReference type="InterPro" id="IPR039425">
    <property type="entry name" value="RNA_pol_sigma-70-like"/>
</dbReference>
<evidence type="ECO:0000256" key="4">
    <source>
        <dbReference type="ARBA" id="ARBA00023125"/>
    </source>
</evidence>
<dbReference type="RefSeq" id="WP_264515713.1">
    <property type="nucleotide sequence ID" value="NZ_JAPDDR010000013.1"/>
</dbReference>
<feature type="compositionally biased region" description="Polar residues" evidence="6">
    <location>
        <begin position="280"/>
        <end position="292"/>
    </location>
</feature>
<dbReference type="PANTHER" id="PTHR43133:SF8">
    <property type="entry name" value="RNA POLYMERASE SIGMA FACTOR HI_1459-RELATED"/>
    <property type="match status" value="1"/>
</dbReference>
<dbReference type="InterPro" id="IPR007627">
    <property type="entry name" value="RNA_pol_sigma70_r2"/>
</dbReference>
<dbReference type="Gene3D" id="1.10.10.10">
    <property type="entry name" value="Winged helix-like DNA-binding domain superfamily/Winged helix DNA-binding domain"/>
    <property type="match status" value="1"/>
</dbReference>
<dbReference type="SUPFAM" id="SSF88659">
    <property type="entry name" value="Sigma3 and sigma4 domains of RNA polymerase sigma factors"/>
    <property type="match status" value="1"/>
</dbReference>
<dbReference type="InterPro" id="IPR014284">
    <property type="entry name" value="RNA_pol_sigma-70_dom"/>
</dbReference>
<feature type="domain" description="RNA polymerase sigma-70 region 2" evidence="7">
    <location>
        <begin position="22"/>
        <end position="88"/>
    </location>
</feature>
<evidence type="ECO:0000313" key="10">
    <source>
        <dbReference type="Proteomes" id="UP001165653"/>
    </source>
</evidence>
<dbReference type="NCBIfam" id="TIGR02937">
    <property type="entry name" value="sigma70-ECF"/>
    <property type="match status" value="1"/>
</dbReference>
<keyword evidence="3" id="KW-0731">Sigma factor</keyword>
<dbReference type="Pfam" id="PF04545">
    <property type="entry name" value="Sigma70_r4"/>
    <property type="match status" value="1"/>
</dbReference>
<dbReference type="Pfam" id="PF04542">
    <property type="entry name" value="Sigma70_r2"/>
    <property type="match status" value="1"/>
</dbReference>
<dbReference type="Gene3D" id="1.10.1740.10">
    <property type="match status" value="1"/>
</dbReference>
<proteinExistence type="inferred from homology"/>
<feature type="compositionally biased region" description="Low complexity" evidence="6">
    <location>
        <begin position="257"/>
        <end position="276"/>
    </location>
</feature>
<evidence type="ECO:0000313" key="9">
    <source>
        <dbReference type="EMBL" id="MCW1916144.1"/>
    </source>
</evidence>
<evidence type="ECO:0000256" key="1">
    <source>
        <dbReference type="ARBA" id="ARBA00010641"/>
    </source>
</evidence>
<dbReference type="CDD" id="cd06171">
    <property type="entry name" value="Sigma70_r4"/>
    <property type="match status" value="1"/>
</dbReference>
<evidence type="ECO:0000259" key="8">
    <source>
        <dbReference type="Pfam" id="PF04545"/>
    </source>
</evidence>
<evidence type="ECO:0000259" key="7">
    <source>
        <dbReference type="Pfam" id="PF04542"/>
    </source>
</evidence>
<feature type="domain" description="RNA polymerase sigma-70 region 4" evidence="8">
    <location>
        <begin position="122"/>
        <end position="169"/>
    </location>
</feature>
<accession>A0ABT3G8G5</accession>
<dbReference type="Proteomes" id="UP001165653">
    <property type="component" value="Unassembled WGS sequence"/>
</dbReference>
<keyword evidence="10" id="KW-1185">Reference proteome</keyword>
<dbReference type="InterPro" id="IPR013324">
    <property type="entry name" value="RNA_pol_sigma_r3/r4-like"/>
</dbReference>
<evidence type="ECO:0000256" key="3">
    <source>
        <dbReference type="ARBA" id="ARBA00023082"/>
    </source>
</evidence>
<sequence>MNDQDLIREFAATRSEQAFRRLVDRHCDLVFSVAGRVTRDPDLARDVSQQVFSKLAAKPASVPANVPLAAWLHRTCRSLAIDLVRSEEARRKRESAHSHPFEMNSEPTPDWSRLEPVIDSLIDELPEMERRAVLLRFYEKRSHGAIGAALGLSEEAARKRIDRALERLRSLLSKRGIATTSAALATILPAHATAPAPAGFAASLSSTALSTAATTAVSSTSIIAIIMSHKAIVAGASLLLLAGVTAIAVPRMRDGSDSTPSATSSTTGSAPFSGSALPSAASTGKQRSNETQARLTAKYGDARTKLSAHLHGEMIALLEDAISVMEIAHSMKLGEQFGDDPAESLGELGEKLNLTEEQKKTLGQLENDSFKRDGEEARSLISLLKKEPASLMEYLLASDAVKRGEMTPAAFAELEKTLNIPEDDLSMAIGDTDSMESDSLDDEAFVEAFLAILDEEQKRIFQDGLAARTKEEKTEAEQEFSTLEEIEKQVASGRKMIGGAKQLMEGITDGGILDQLQDK</sequence>
<evidence type="ECO:0000256" key="5">
    <source>
        <dbReference type="ARBA" id="ARBA00023163"/>
    </source>
</evidence>
<dbReference type="InterPro" id="IPR007630">
    <property type="entry name" value="RNA_pol_sigma70_r4"/>
</dbReference>
<name>A0ABT3G8G5_9BACT</name>
<comment type="caution">
    <text evidence="9">The sequence shown here is derived from an EMBL/GenBank/DDBJ whole genome shotgun (WGS) entry which is preliminary data.</text>
</comment>
<protein>
    <submittedName>
        <fullName evidence="9">Sigma-70 family RNA polymerase sigma factor</fullName>
    </submittedName>
</protein>
<keyword evidence="2" id="KW-0805">Transcription regulation</keyword>
<dbReference type="InterPro" id="IPR036388">
    <property type="entry name" value="WH-like_DNA-bd_sf"/>
</dbReference>
<dbReference type="EMBL" id="JAPDDR010000013">
    <property type="protein sequence ID" value="MCW1916144.1"/>
    <property type="molecule type" value="Genomic_DNA"/>
</dbReference>
<dbReference type="PANTHER" id="PTHR43133">
    <property type="entry name" value="RNA POLYMERASE ECF-TYPE SIGMA FACTO"/>
    <property type="match status" value="1"/>
</dbReference>
<keyword evidence="4" id="KW-0238">DNA-binding</keyword>